<gene>
    <name evidence="1" type="ORF">METZ01_LOCUS505888</name>
</gene>
<protein>
    <submittedName>
        <fullName evidence="1">Uncharacterized protein</fullName>
    </submittedName>
</protein>
<dbReference type="InterPro" id="IPR054221">
    <property type="entry name" value="DUF6941"/>
</dbReference>
<dbReference type="EMBL" id="UINC01223722">
    <property type="protein sequence ID" value="SVE53034.1"/>
    <property type="molecule type" value="Genomic_DNA"/>
</dbReference>
<dbReference type="Pfam" id="PF22091">
    <property type="entry name" value="DUF6941"/>
    <property type="match status" value="1"/>
</dbReference>
<evidence type="ECO:0000313" key="1">
    <source>
        <dbReference type="EMBL" id="SVE53034.1"/>
    </source>
</evidence>
<organism evidence="1">
    <name type="scientific">marine metagenome</name>
    <dbReference type="NCBI Taxonomy" id="408172"/>
    <lineage>
        <taxon>unclassified sequences</taxon>
        <taxon>metagenomes</taxon>
        <taxon>ecological metagenomes</taxon>
    </lineage>
</organism>
<dbReference type="AlphaFoldDB" id="A0A383E8T9"/>
<sequence>MSAHLRFSAICDDARPTPEGKIDLHGVYSDLSAPGFPAQQDKLVLVLVLEWAPPDEGRYLFKADLEDDEGNISLTVEGETEVRAQAPGHPPSRSQLIMPLEGVIFPHPGQYTFRVKVKGQTLPGPGVFLIEVPEQAAEA</sequence>
<reference evidence="1" key="1">
    <citation type="submission" date="2018-05" db="EMBL/GenBank/DDBJ databases">
        <authorList>
            <person name="Lanie J.A."/>
            <person name="Ng W.-L."/>
            <person name="Kazmierczak K.M."/>
            <person name="Andrzejewski T.M."/>
            <person name="Davidsen T.M."/>
            <person name="Wayne K.J."/>
            <person name="Tettelin H."/>
            <person name="Glass J.I."/>
            <person name="Rusch D."/>
            <person name="Podicherti R."/>
            <person name="Tsui H.-C.T."/>
            <person name="Winkler M.E."/>
        </authorList>
    </citation>
    <scope>NUCLEOTIDE SEQUENCE</scope>
</reference>
<proteinExistence type="predicted"/>
<name>A0A383E8T9_9ZZZZ</name>
<accession>A0A383E8T9</accession>